<sequence length="107" mass="12124">MNTMNRIDKTYLVAKYRAAVRSIADIIAINGLFRLAINTRPIKKRSSLKDQSKNIRGEENLKLRIARTCFAHRAFSSLIILSAYLGLEKSIVVLIVLQNYVSLLFGL</sequence>
<name>A0A2G5U5M2_9PELO</name>
<accession>A0A2G5U5M2</accession>
<organism evidence="2 3">
    <name type="scientific">Caenorhabditis nigoni</name>
    <dbReference type="NCBI Taxonomy" id="1611254"/>
    <lineage>
        <taxon>Eukaryota</taxon>
        <taxon>Metazoa</taxon>
        <taxon>Ecdysozoa</taxon>
        <taxon>Nematoda</taxon>
        <taxon>Chromadorea</taxon>
        <taxon>Rhabditida</taxon>
        <taxon>Rhabditina</taxon>
        <taxon>Rhabditomorpha</taxon>
        <taxon>Rhabditoidea</taxon>
        <taxon>Rhabditidae</taxon>
        <taxon>Peloderinae</taxon>
        <taxon>Caenorhabditis</taxon>
    </lineage>
</organism>
<comment type="caution">
    <text evidence="2">The sequence shown here is derived from an EMBL/GenBank/DDBJ whole genome shotgun (WGS) entry which is preliminary data.</text>
</comment>
<evidence type="ECO:0000313" key="2">
    <source>
        <dbReference type="EMBL" id="PIC34807.1"/>
    </source>
</evidence>
<protein>
    <submittedName>
        <fullName evidence="2">Uncharacterized protein</fullName>
    </submittedName>
</protein>
<feature type="transmembrane region" description="Helical" evidence="1">
    <location>
        <begin position="74"/>
        <end position="97"/>
    </location>
</feature>
<dbReference type="AlphaFoldDB" id="A0A2G5U5M2"/>
<keyword evidence="1" id="KW-0472">Membrane</keyword>
<evidence type="ECO:0000256" key="1">
    <source>
        <dbReference type="SAM" id="Phobius"/>
    </source>
</evidence>
<keyword evidence="1" id="KW-1133">Transmembrane helix</keyword>
<keyword evidence="3" id="KW-1185">Reference proteome</keyword>
<gene>
    <name evidence="2" type="primary">Cnig_chr_IV.g14355</name>
    <name evidence="2" type="ORF">B9Z55_014355</name>
</gene>
<evidence type="ECO:0000313" key="3">
    <source>
        <dbReference type="Proteomes" id="UP000230233"/>
    </source>
</evidence>
<dbReference type="Proteomes" id="UP000230233">
    <property type="component" value="Chromosome IV"/>
</dbReference>
<keyword evidence="1" id="KW-0812">Transmembrane</keyword>
<reference evidence="3" key="1">
    <citation type="submission" date="2017-10" db="EMBL/GenBank/DDBJ databases">
        <title>Rapid genome shrinkage in a self-fertile nematode reveals novel sperm competition proteins.</title>
        <authorList>
            <person name="Yin D."/>
            <person name="Schwarz E.M."/>
            <person name="Thomas C.G."/>
            <person name="Felde R.L."/>
            <person name="Korf I.F."/>
            <person name="Cutter A.D."/>
            <person name="Schartner C.M."/>
            <person name="Ralston E.J."/>
            <person name="Meyer B.J."/>
            <person name="Haag E.S."/>
        </authorList>
    </citation>
    <scope>NUCLEOTIDE SEQUENCE [LARGE SCALE GENOMIC DNA]</scope>
    <source>
        <strain evidence="3">JU1422</strain>
    </source>
</reference>
<proteinExistence type="predicted"/>
<dbReference type="EMBL" id="PDUG01000004">
    <property type="protein sequence ID" value="PIC34807.1"/>
    <property type="molecule type" value="Genomic_DNA"/>
</dbReference>